<dbReference type="FunFam" id="1.20.81.30:FF:000001">
    <property type="entry name" value="Type II secretion system protein F"/>
    <property type="match status" value="2"/>
</dbReference>
<evidence type="ECO:0000256" key="7">
    <source>
        <dbReference type="ARBA" id="ARBA00023136"/>
    </source>
</evidence>
<evidence type="ECO:0000256" key="2">
    <source>
        <dbReference type="ARBA" id="ARBA00005745"/>
    </source>
</evidence>
<evidence type="ECO:0000256" key="8">
    <source>
        <dbReference type="SAM" id="Phobius"/>
    </source>
</evidence>
<keyword evidence="5 8" id="KW-0812">Transmembrane</keyword>
<comment type="similarity">
    <text evidence="2">Belongs to the GSP F family.</text>
</comment>
<evidence type="ECO:0000256" key="1">
    <source>
        <dbReference type="ARBA" id="ARBA00004429"/>
    </source>
</evidence>
<evidence type="ECO:0000259" key="9">
    <source>
        <dbReference type="Pfam" id="PF00482"/>
    </source>
</evidence>
<dbReference type="InterPro" id="IPR003004">
    <property type="entry name" value="GspF/PilC"/>
</dbReference>
<keyword evidence="7 8" id="KW-0472">Membrane</keyword>
<accession>A0A3M8L166</accession>
<evidence type="ECO:0000313" key="10">
    <source>
        <dbReference type="EMBL" id="RNE59253.1"/>
    </source>
</evidence>
<dbReference type="Proteomes" id="UP000279859">
    <property type="component" value="Unassembled WGS sequence"/>
</dbReference>
<sequence length="372" mass="40090">MGLTPISVTEVPEGTGLNKEISIPGLTKRVGLKDLAIMSRQMATMVGSGLSLLRTLNILAEQTESKALAKVLAQVRDSVEAGASISAALLNHREVFPPIMVNMVHAGETGGFLDGALESIAQNFEKEVKLRGTIKSALTYPVIVLIMSLVAVIIMLIFIVPIFADMFKGLGSELPAPTMLLVHLSHSMVWVVPVLAVSSIAFSIWWGKNKNTEQVRRVVDPIKLKLPVFGLLMKKIAVARFARNFSNMIGAGVPILQSLKIVGETSGNWVIESALNEVSESVRQGHSISEPLLREPVFPAMVTQMIAVGEDAGSLEVMLNKIADFYDDEVQSATEQLTAMIEPLMIAFLGVVIGGMVVALYMPIFSIATAIK</sequence>
<dbReference type="AlphaFoldDB" id="A0A3M8L166"/>
<dbReference type="GO" id="GO:0005886">
    <property type="term" value="C:plasma membrane"/>
    <property type="evidence" value="ECO:0007669"/>
    <property type="project" value="UniProtKB-SubCell"/>
</dbReference>
<evidence type="ECO:0000256" key="5">
    <source>
        <dbReference type="ARBA" id="ARBA00022692"/>
    </source>
</evidence>
<dbReference type="InterPro" id="IPR018076">
    <property type="entry name" value="T2SS_GspF_dom"/>
</dbReference>
<evidence type="ECO:0000256" key="4">
    <source>
        <dbReference type="ARBA" id="ARBA00022519"/>
    </source>
</evidence>
<dbReference type="PANTHER" id="PTHR30012:SF0">
    <property type="entry name" value="TYPE II SECRETION SYSTEM PROTEIN F-RELATED"/>
    <property type="match status" value="1"/>
</dbReference>
<feature type="domain" description="Type II secretion system protein GspF" evidence="9">
    <location>
        <begin position="39"/>
        <end position="161"/>
    </location>
</feature>
<organism evidence="10 11">
    <name type="scientific">Cryobacterium tepidiphilum</name>
    <dbReference type="NCBI Taxonomy" id="2486026"/>
    <lineage>
        <taxon>Bacteria</taxon>
        <taxon>Bacillati</taxon>
        <taxon>Actinomycetota</taxon>
        <taxon>Actinomycetes</taxon>
        <taxon>Micrococcales</taxon>
        <taxon>Microbacteriaceae</taxon>
        <taxon>Cryobacterium</taxon>
    </lineage>
</organism>
<keyword evidence="4" id="KW-0997">Cell inner membrane</keyword>
<comment type="subcellular location">
    <subcellularLocation>
        <location evidence="1">Cell inner membrane</location>
        <topology evidence="1">Multi-pass membrane protein</topology>
    </subcellularLocation>
</comment>
<feature type="transmembrane region" description="Helical" evidence="8">
    <location>
        <begin position="138"/>
        <end position="164"/>
    </location>
</feature>
<reference evidence="10 11" key="1">
    <citation type="submission" date="2018-11" db="EMBL/GenBank/DDBJ databases">
        <title>Cryobacterium sp. nov., isolated from rhizosphere soil of lettuce.</title>
        <authorList>
            <person name="Wang Y."/>
        </authorList>
    </citation>
    <scope>NUCLEOTIDE SEQUENCE [LARGE SCALE GENOMIC DNA]</scope>
    <source>
        <strain evidence="10 11">NEAU-85</strain>
    </source>
</reference>
<dbReference type="InterPro" id="IPR042094">
    <property type="entry name" value="T2SS_GspF_sf"/>
</dbReference>
<evidence type="ECO:0000256" key="3">
    <source>
        <dbReference type="ARBA" id="ARBA00022475"/>
    </source>
</evidence>
<feature type="transmembrane region" description="Helical" evidence="8">
    <location>
        <begin position="184"/>
        <end position="207"/>
    </location>
</feature>
<gene>
    <name evidence="10" type="ORF">EEJ31_10625</name>
</gene>
<feature type="transmembrane region" description="Helical" evidence="8">
    <location>
        <begin position="346"/>
        <end position="371"/>
    </location>
</feature>
<keyword evidence="11" id="KW-1185">Reference proteome</keyword>
<proteinExistence type="inferred from homology"/>
<dbReference type="Gene3D" id="1.20.81.30">
    <property type="entry name" value="Type II secretion system (T2SS), domain F"/>
    <property type="match status" value="2"/>
</dbReference>
<dbReference type="Pfam" id="PF00482">
    <property type="entry name" value="T2SSF"/>
    <property type="match status" value="2"/>
</dbReference>
<dbReference type="PRINTS" id="PR00812">
    <property type="entry name" value="BCTERIALGSPF"/>
</dbReference>
<comment type="caution">
    <text evidence="10">The sequence shown here is derived from an EMBL/GenBank/DDBJ whole genome shotgun (WGS) entry which is preliminary data.</text>
</comment>
<dbReference type="PANTHER" id="PTHR30012">
    <property type="entry name" value="GENERAL SECRETION PATHWAY PROTEIN"/>
    <property type="match status" value="1"/>
</dbReference>
<name>A0A3M8L166_9MICO</name>
<keyword evidence="3" id="KW-1003">Cell membrane</keyword>
<evidence type="ECO:0000256" key="6">
    <source>
        <dbReference type="ARBA" id="ARBA00022989"/>
    </source>
</evidence>
<dbReference type="EMBL" id="RDSR01000018">
    <property type="protein sequence ID" value="RNE59253.1"/>
    <property type="molecule type" value="Genomic_DNA"/>
</dbReference>
<feature type="domain" description="Type II secretion system protein GspF" evidence="9">
    <location>
        <begin position="241"/>
        <end position="363"/>
    </location>
</feature>
<keyword evidence="6 8" id="KW-1133">Transmembrane helix</keyword>
<evidence type="ECO:0000313" key="11">
    <source>
        <dbReference type="Proteomes" id="UP000279859"/>
    </source>
</evidence>
<protein>
    <submittedName>
        <fullName evidence="10">Type II secretion system F family protein</fullName>
    </submittedName>
</protein>